<name>A0A067SCZ1_GALM3</name>
<evidence type="ECO:0000256" key="2">
    <source>
        <dbReference type="SAM" id="Phobius"/>
    </source>
</evidence>
<reference evidence="4" key="1">
    <citation type="journal article" date="2014" name="Proc. Natl. Acad. Sci. U.S.A.">
        <title>Extensive sampling of basidiomycete genomes demonstrates inadequacy of the white-rot/brown-rot paradigm for wood decay fungi.</title>
        <authorList>
            <person name="Riley R."/>
            <person name="Salamov A.A."/>
            <person name="Brown D.W."/>
            <person name="Nagy L.G."/>
            <person name="Floudas D."/>
            <person name="Held B.W."/>
            <person name="Levasseur A."/>
            <person name="Lombard V."/>
            <person name="Morin E."/>
            <person name="Otillar R."/>
            <person name="Lindquist E.A."/>
            <person name="Sun H."/>
            <person name="LaButti K.M."/>
            <person name="Schmutz J."/>
            <person name="Jabbour D."/>
            <person name="Luo H."/>
            <person name="Baker S.E."/>
            <person name="Pisabarro A.G."/>
            <person name="Walton J.D."/>
            <person name="Blanchette R.A."/>
            <person name="Henrissat B."/>
            <person name="Martin F."/>
            <person name="Cullen D."/>
            <person name="Hibbett D.S."/>
            <person name="Grigoriev I.V."/>
        </authorList>
    </citation>
    <scope>NUCLEOTIDE SEQUENCE [LARGE SCALE GENOMIC DNA]</scope>
    <source>
        <strain evidence="4">CBS 339.88</strain>
    </source>
</reference>
<keyword evidence="2" id="KW-1133">Transmembrane helix</keyword>
<keyword evidence="4" id="KW-1185">Reference proteome</keyword>
<accession>A0A067SCZ1</accession>
<dbReference type="Proteomes" id="UP000027222">
    <property type="component" value="Unassembled WGS sequence"/>
</dbReference>
<evidence type="ECO:0000256" key="1">
    <source>
        <dbReference type="SAM" id="MobiDB-lite"/>
    </source>
</evidence>
<gene>
    <name evidence="3" type="ORF">GALMADRAFT_1030897</name>
</gene>
<keyword evidence="2" id="KW-0812">Transmembrane</keyword>
<sequence>MPNTDMTYSGVSSVFPPSSPPPLSKSLHAFIIGFHYTPITAQWILYRKRARFPGLIARRKDRE</sequence>
<dbReference type="EMBL" id="KL142406">
    <property type="protein sequence ID" value="KDR68795.1"/>
    <property type="molecule type" value="Genomic_DNA"/>
</dbReference>
<feature type="region of interest" description="Disordered" evidence="1">
    <location>
        <begin position="1"/>
        <end position="20"/>
    </location>
</feature>
<dbReference type="AlphaFoldDB" id="A0A067SCZ1"/>
<evidence type="ECO:0000313" key="4">
    <source>
        <dbReference type="Proteomes" id="UP000027222"/>
    </source>
</evidence>
<evidence type="ECO:0000313" key="3">
    <source>
        <dbReference type="EMBL" id="KDR68795.1"/>
    </source>
</evidence>
<dbReference type="HOGENOM" id="CLU_2885944_0_0_1"/>
<proteinExistence type="predicted"/>
<keyword evidence="2" id="KW-0472">Membrane</keyword>
<organism evidence="3 4">
    <name type="scientific">Galerina marginata (strain CBS 339.88)</name>
    <dbReference type="NCBI Taxonomy" id="685588"/>
    <lineage>
        <taxon>Eukaryota</taxon>
        <taxon>Fungi</taxon>
        <taxon>Dikarya</taxon>
        <taxon>Basidiomycota</taxon>
        <taxon>Agaricomycotina</taxon>
        <taxon>Agaricomycetes</taxon>
        <taxon>Agaricomycetidae</taxon>
        <taxon>Agaricales</taxon>
        <taxon>Agaricineae</taxon>
        <taxon>Strophariaceae</taxon>
        <taxon>Galerina</taxon>
    </lineage>
</organism>
<feature type="transmembrane region" description="Helical" evidence="2">
    <location>
        <begin position="27"/>
        <end position="46"/>
    </location>
</feature>
<protein>
    <submittedName>
        <fullName evidence="3">Uncharacterized protein</fullName>
    </submittedName>
</protein>